<proteinExistence type="predicted"/>
<dbReference type="EMBL" id="BDDD01005352">
    <property type="protein sequence ID" value="GAV89248.1"/>
    <property type="molecule type" value="Genomic_DNA"/>
</dbReference>
<dbReference type="AlphaFoldDB" id="A0A1Q3DAF2"/>
<dbReference type="InParanoid" id="A0A1Q3DAF2"/>
<gene>
    <name evidence="1" type="ORF">CFOL_v3_32666</name>
</gene>
<sequence length="142" mass="17075">MKEWNEKFLSKAGKEILIKAVVQSIPSYVMSVFKLPKNLYDDLTRLIRRFWWSQKENECKIHCMDWKRLCFKENPSMIWKSFNGARKVIEKGMCWRVGDGKSIQIWKCSGFLGWRISLAQQTQTCYWRMLKINRIICDIRTQ</sequence>
<accession>A0A1Q3DAF2</accession>
<dbReference type="PANTHER" id="PTHR33116:SF86">
    <property type="entry name" value="REVERSE TRANSCRIPTASE DOMAIN-CONTAINING PROTEIN"/>
    <property type="match status" value="1"/>
</dbReference>
<evidence type="ECO:0008006" key="3">
    <source>
        <dbReference type="Google" id="ProtNLM"/>
    </source>
</evidence>
<name>A0A1Q3DAF2_CEPFO</name>
<organism evidence="1 2">
    <name type="scientific">Cephalotus follicularis</name>
    <name type="common">Albany pitcher plant</name>
    <dbReference type="NCBI Taxonomy" id="3775"/>
    <lineage>
        <taxon>Eukaryota</taxon>
        <taxon>Viridiplantae</taxon>
        <taxon>Streptophyta</taxon>
        <taxon>Embryophyta</taxon>
        <taxon>Tracheophyta</taxon>
        <taxon>Spermatophyta</taxon>
        <taxon>Magnoliopsida</taxon>
        <taxon>eudicotyledons</taxon>
        <taxon>Gunneridae</taxon>
        <taxon>Pentapetalae</taxon>
        <taxon>rosids</taxon>
        <taxon>fabids</taxon>
        <taxon>Oxalidales</taxon>
        <taxon>Cephalotaceae</taxon>
        <taxon>Cephalotus</taxon>
    </lineage>
</organism>
<reference evidence="2" key="1">
    <citation type="submission" date="2016-04" db="EMBL/GenBank/DDBJ databases">
        <title>Cephalotus genome sequencing.</title>
        <authorList>
            <person name="Fukushima K."/>
            <person name="Hasebe M."/>
            <person name="Fang X."/>
        </authorList>
    </citation>
    <scope>NUCLEOTIDE SEQUENCE [LARGE SCALE GENOMIC DNA]</scope>
    <source>
        <strain evidence="2">cv. St1</strain>
    </source>
</reference>
<dbReference type="Proteomes" id="UP000187406">
    <property type="component" value="Unassembled WGS sequence"/>
</dbReference>
<comment type="caution">
    <text evidence="1">The sequence shown here is derived from an EMBL/GenBank/DDBJ whole genome shotgun (WGS) entry which is preliminary data.</text>
</comment>
<dbReference type="STRING" id="3775.A0A1Q3DAF2"/>
<evidence type="ECO:0000313" key="2">
    <source>
        <dbReference type="Proteomes" id="UP000187406"/>
    </source>
</evidence>
<dbReference type="OrthoDB" id="1929473at2759"/>
<dbReference type="PANTHER" id="PTHR33116">
    <property type="entry name" value="REVERSE TRANSCRIPTASE ZINC-BINDING DOMAIN-CONTAINING PROTEIN-RELATED-RELATED"/>
    <property type="match status" value="1"/>
</dbReference>
<protein>
    <recommendedName>
        <fullName evidence="3">Zf-RVT domain-containing protein</fullName>
    </recommendedName>
</protein>
<evidence type="ECO:0000313" key="1">
    <source>
        <dbReference type="EMBL" id="GAV89248.1"/>
    </source>
</evidence>
<keyword evidence="2" id="KW-1185">Reference proteome</keyword>